<dbReference type="InterPro" id="IPR014913">
    <property type="entry name" value="YppE-like"/>
</dbReference>
<name>A0A0C2RFD4_9BACL</name>
<dbReference type="PATRIC" id="fig|135826.4.peg.2101"/>
<dbReference type="EMBL" id="JXRQ01000018">
    <property type="protein sequence ID" value="KIL48895.1"/>
    <property type="molecule type" value="Genomic_DNA"/>
</dbReference>
<evidence type="ECO:0000313" key="2">
    <source>
        <dbReference type="Proteomes" id="UP000031950"/>
    </source>
</evidence>
<evidence type="ECO:0008006" key="3">
    <source>
        <dbReference type="Google" id="ProtNLM"/>
    </source>
</evidence>
<dbReference type="OrthoDB" id="2361079at2"/>
<protein>
    <recommendedName>
        <fullName evidence="3">DUF1798 family protein</fullName>
    </recommendedName>
</protein>
<evidence type="ECO:0000313" key="1">
    <source>
        <dbReference type="EMBL" id="KIL48895.1"/>
    </source>
</evidence>
<comment type="caution">
    <text evidence="1">The sequence shown here is derived from an EMBL/GenBank/DDBJ whole genome shotgun (WGS) entry which is preliminary data.</text>
</comment>
<dbReference type="SUPFAM" id="SSF140415">
    <property type="entry name" value="YppE-like"/>
    <property type="match status" value="1"/>
</dbReference>
<dbReference type="AlphaFoldDB" id="A0A0C2RFD4"/>
<dbReference type="Proteomes" id="UP000031950">
    <property type="component" value="Unassembled WGS sequence"/>
</dbReference>
<proteinExistence type="predicted"/>
<keyword evidence="2" id="KW-1185">Reference proteome</keyword>
<dbReference type="RefSeq" id="WP_041122671.1">
    <property type="nucleotide sequence ID" value="NZ_JXRQ01000018.1"/>
</dbReference>
<dbReference type="STRING" id="135826.KP77_21060"/>
<dbReference type="Pfam" id="PF08807">
    <property type="entry name" value="DUF1798"/>
    <property type="match status" value="1"/>
</dbReference>
<reference evidence="1 2" key="1">
    <citation type="submission" date="2015-01" db="EMBL/GenBank/DDBJ databases">
        <title>Genome sequence of Jeotgalibacillus alimentarius.</title>
        <authorList>
            <person name="Goh K.M."/>
            <person name="Chan K.-G."/>
            <person name="Yaakop A.S."/>
            <person name="Ee R."/>
            <person name="Gan H.M."/>
            <person name="Chan C.S."/>
        </authorList>
    </citation>
    <scope>NUCLEOTIDE SEQUENCE [LARGE SCALE GENOMIC DNA]</scope>
    <source>
        <strain evidence="1 2">YKJ-13</strain>
    </source>
</reference>
<sequence>MKFEHIYQQTVQLIQITHDADEQYNQRRETGEKGDFYQEVKPFADQAHVILNQWKKEASDYLIRYPKKNIHQNQIAATAENLELIVVQCFFPETSYKRFKSYVQSSLYVLEQLRDLLTSHSSVE</sequence>
<accession>A0A0C2RFD4</accession>
<dbReference type="Gene3D" id="1.20.120.440">
    <property type="entry name" value="YppE-like"/>
    <property type="match status" value="1"/>
</dbReference>
<gene>
    <name evidence="1" type="ORF">KP77_21060</name>
</gene>
<organism evidence="1 2">
    <name type="scientific">Jeotgalibacillus alimentarius</name>
    <dbReference type="NCBI Taxonomy" id="135826"/>
    <lineage>
        <taxon>Bacteria</taxon>
        <taxon>Bacillati</taxon>
        <taxon>Bacillota</taxon>
        <taxon>Bacilli</taxon>
        <taxon>Bacillales</taxon>
        <taxon>Caryophanaceae</taxon>
        <taxon>Jeotgalibacillus</taxon>
    </lineage>
</organism>
<dbReference type="InterPro" id="IPR023351">
    <property type="entry name" value="YppE-like_sf"/>
</dbReference>